<protein>
    <submittedName>
        <fullName evidence="1">Uncharacterized protein</fullName>
    </submittedName>
</protein>
<evidence type="ECO:0000313" key="2">
    <source>
        <dbReference type="Proteomes" id="UP001488838"/>
    </source>
</evidence>
<organism evidence="1 2">
    <name type="scientific">Myodes glareolus</name>
    <name type="common">Bank vole</name>
    <name type="synonym">Clethrionomys glareolus</name>
    <dbReference type="NCBI Taxonomy" id="447135"/>
    <lineage>
        <taxon>Eukaryota</taxon>
        <taxon>Metazoa</taxon>
        <taxon>Chordata</taxon>
        <taxon>Craniata</taxon>
        <taxon>Vertebrata</taxon>
        <taxon>Euteleostomi</taxon>
        <taxon>Mammalia</taxon>
        <taxon>Eutheria</taxon>
        <taxon>Euarchontoglires</taxon>
        <taxon>Glires</taxon>
        <taxon>Rodentia</taxon>
        <taxon>Myomorpha</taxon>
        <taxon>Muroidea</taxon>
        <taxon>Cricetidae</taxon>
        <taxon>Arvicolinae</taxon>
        <taxon>Myodes</taxon>
    </lineage>
</organism>
<reference evidence="1 2" key="1">
    <citation type="journal article" date="2023" name="bioRxiv">
        <title>Conserved and derived expression patterns and positive selection on dental genes reveal complex evolutionary context of ever-growing rodent molars.</title>
        <authorList>
            <person name="Calamari Z.T."/>
            <person name="Song A."/>
            <person name="Cohen E."/>
            <person name="Akter M."/>
            <person name="Roy R.D."/>
            <person name="Hallikas O."/>
            <person name="Christensen M.M."/>
            <person name="Li P."/>
            <person name="Marangoni P."/>
            <person name="Jernvall J."/>
            <person name="Klein O.D."/>
        </authorList>
    </citation>
    <scope>NUCLEOTIDE SEQUENCE [LARGE SCALE GENOMIC DNA]</scope>
    <source>
        <strain evidence="1">V071</strain>
    </source>
</reference>
<keyword evidence="2" id="KW-1185">Reference proteome</keyword>
<dbReference type="Proteomes" id="UP001488838">
    <property type="component" value="Unassembled WGS sequence"/>
</dbReference>
<evidence type="ECO:0000313" key="1">
    <source>
        <dbReference type="EMBL" id="KAK7795405.1"/>
    </source>
</evidence>
<name>A0AAW0H0P9_MYOGA</name>
<comment type="caution">
    <text evidence="1">The sequence shown here is derived from an EMBL/GenBank/DDBJ whole genome shotgun (WGS) entry which is preliminary data.</text>
</comment>
<dbReference type="AlphaFoldDB" id="A0AAW0H0P9"/>
<gene>
    <name evidence="1" type="ORF">U0070_007583</name>
</gene>
<sequence>MFVYASKGPCSLITGMNLRERTECTARTTMKPFHCWKSTRRMRRSRSIFRTPWQILRACTTNGAAPIISTWAPSSSSPYRE</sequence>
<accession>A0AAW0H0P9</accession>
<dbReference type="EMBL" id="JBBHLL010002464">
    <property type="protein sequence ID" value="KAK7795405.1"/>
    <property type="molecule type" value="Genomic_DNA"/>
</dbReference>
<proteinExistence type="predicted"/>